<dbReference type="Gene3D" id="2.170.270.10">
    <property type="entry name" value="SET domain"/>
    <property type="match status" value="2"/>
</dbReference>
<feature type="region of interest" description="Disordered" evidence="1">
    <location>
        <begin position="122"/>
        <end position="141"/>
    </location>
</feature>
<dbReference type="GO" id="GO:0005634">
    <property type="term" value="C:nucleus"/>
    <property type="evidence" value="ECO:0007669"/>
    <property type="project" value="TreeGrafter"/>
</dbReference>
<accession>A0A4V6TEG6</accession>
<evidence type="ECO:0000259" key="2">
    <source>
        <dbReference type="PROSITE" id="PS50280"/>
    </source>
</evidence>
<dbReference type="AlphaFoldDB" id="A0A4V6TEG6"/>
<organism evidence="3 4">
    <name type="scientific">Aureobasidium pullulans</name>
    <name type="common">Black yeast</name>
    <name type="synonym">Pullularia pullulans</name>
    <dbReference type="NCBI Taxonomy" id="5580"/>
    <lineage>
        <taxon>Eukaryota</taxon>
        <taxon>Fungi</taxon>
        <taxon>Dikarya</taxon>
        <taxon>Ascomycota</taxon>
        <taxon>Pezizomycotina</taxon>
        <taxon>Dothideomycetes</taxon>
        <taxon>Dothideomycetidae</taxon>
        <taxon>Dothideales</taxon>
        <taxon>Saccotheciaceae</taxon>
        <taxon>Aureobasidium</taxon>
    </lineage>
</organism>
<sequence>MPNKDHPTLSKVMSAPKSLHASSIFAVRETAESGRGVYATRFIPKGTLLFETAEIAASVVYREYWKEVCAQCFKYDRGRNWKIRDATAGHAFCREECQTMWKNDTVNDEAASIAIEGLGKTAKQGLSDTDEDPAHSLPRPTTQEIDAAWAEAEETATKIRNARSSAKPSKPERRLLSQILALPPIRDVISYQLPALLTIANSPLLWSDVLILESEAMPYISPADLKFQITSYHHLLACAPLPLLDHITADNIRTLAAKSSHNVFNIWSQDLDDGGSGGSECLGYGLWTAASYWNHSCGPNIRKRRNGRKWMFWAERDVQEGEALCISYLGGDERDMTRQERRTKLKEHWKFDCACKRCDEEAK</sequence>
<evidence type="ECO:0000313" key="3">
    <source>
        <dbReference type="EMBL" id="THY12503.1"/>
    </source>
</evidence>
<evidence type="ECO:0000313" key="4">
    <source>
        <dbReference type="Proteomes" id="UP000306584"/>
    </source>
</evidence>
<comment type="caution">
    <text evidence="3">The sequence shown here is derived from an EMBL/GenBank/DDBJ whole genome shotgun (WGS) entry which is preliminary data.</text>
</comment>
<dbReference type="CDD" id="cd20071">
    <property type="entry name" value="SET_SMYD"/>
    <property type="match status" value="1"/>
</dbReference>
<dbReference type="InterPro" id="IPR001214">
    <property type="entry name" value="SET_dom"/>
</dbReference>
<proteinExistence type="predicted"/>
<feature type="domain" description="SET" evidence="2">
    <location>
        <begin position="23"/>
        <end position="329"/>
    </location>
</feature>
<protein>
    <submittedName>
        <fullName evidence="3">SET domain-containing protein</fullName>
    </submittedName>
</protein>
<dbReference type="PROSITE" id="PS50280">
    <property type="entry name" value="SET"/>
    <property type="match status" value="1"/>
</dbReference>
<dbReference type="SUPFAM" id="SSF82199">
    <property type="entry name" value="SET domain"/>
    <property type="match status" value="1"/>
</dbReference>
<evidence type="ECO:0000256" key="1">
    <source>
        <dbReference type="SAM" id="MobiDB-lite"/>
    </source>
</evidence>
<dbReference type="Proteomes" id="UP000306584">
    <property type="component" value="Unassembled WGS sequence"/>
</dbReference>
<gene>
    <name evidence="3" type="ORF">D6D01_08591</name>
</gene>
<dbReference type="InterPro" id="IPR046341">
    <property type="entry name" value="SET_dom_sf"/>
</dbReference>
<dbReference type="InterPro" id="IPR050869">
    <property type="entry name" value="H3K4_H4K5_MeTrfase"/>
</dbReference>
<name>A0A4V6TEG6_AURPU</name>
<dbReference type="EMBL" id="QZBD01000504">
    <property type="protein sequence ID" value="THY12503.1"/>
    <property type="molecule type" value="Genomic_DNA"/>
</dbReference>
<dbReference type="PANTHER" id="PTHR12197">
    <property type="entry name" value="HISTONE-LYSINE N-METHYLTRANSFERASE SMYD"/>
    <property type="match status" value="1"/>
</dbReference>
<dbReference type="Pfam" id="PF00856">
    <property type="entry name" value="SET"/>
    <property type="match status" value="1"/>
</dbReference>
<dbReference type="Gene3D" id="6.10.140.2220">
    <property type="match status" value="1"/>
</dbReference>
<dbReference type="PANTHER" id="PTHR12197:SF294">
    <property type="entry name" value="POTENTIAL PROTEIN LYSINE METHYLTRANSFERASE SET6"/>
    <property type="match status" value="1"/>
</dbReference>
<reference evidence="3 4" key="1">
    <citation type="submission" date="2018-10" db="EMBL/GenBank/DDBJ databases">
        <title>Fifty Aureobasidium pullulans genomes reveal a recombining polyextremotolerant generalist.</title>
        <authorList>
            <person name="Gostincar C."/>
            <person name="Turk M."/>
            <person name="Zajc J."/>
            <person name="Gunde-Cimerman N."/>
        </authorList>
    </citation>
    <scope>NUCLEOTIDE SEQUENCE [LARGE SCALE GENOMIC DNA]</scope>
    <source>
        <strain evidence="3 4">EXF-6604</strain>
    </source>
</reference>